<feature type="domain" description="Antitoxin SocA-like Panacea" evidence="1">
    <location>
        <begin position="35"/>
        <end position="134"/>
    </location>
</feature>
<organism evidence="2 3">
    <name type="scientific">Mesomycoplasma lagogenitalium</name>
    <dbReference type="NCBI Taxonomy" id="171286"/>
    <lineage>
        <taxon>Bacteria</taxon>
        <taxon>Bacillati</taxon>
        <taxon>Mycoplasmatota</taxon>
        <taxon>Mycoplasmoidales</taxon>
        <taxon>Metamycoplasmataceae</taxon>
        <taxon>Mesomycoplasma</taxon>
    </lineage>
</organism>
<keyword evidence="3" id="KW-1185">Reference proteome</keyword>
<reference evidence="2" key="1">
    <citation type="submission" date="2023-04" db="EMBL/GenBank/DDBJ databases">
        <title>Completed genome of Mycoplasma lagogenitalium type strain 12MS.</title>
        <authorList>
            <person name="Spergser J."/>
        </authorList>
    </citation>
    <scope>NUCLEOTIDE SEQUENCE</scope>
    <source>
        <strain evidence="2">12MS</strain>
    </source>
</reference>
<evidence type="ECO:0000313" key="2">
    <source>
        <dbReference type="EMBL" id="WGI36944.1"/>
    </source>
</evidence>
<dbReference type="Proteomes" id="UP001179842">
    <property type="component" value="Chromosome"/>
</dbReference>
<protein>
    <recommendedName>
        <fullName evidence="1">Antitoxin SocA-like Panacea domain-containing protein</fullName>
    </recommendedName>
</protein>
<dbReference type="Pfam" id="PF13274">
    <property type="entry name" value="SocA_Panacea"/>
    <property type="match status" value="1"/>
</dbReference>
<accession>A0ABY8LUP1</accession>
<sequence length="176" mass="21547">MESFESILAEDLFPYFLQFCKNRNFKDKELRTWQQKMLFFTHWAILKKFNIALFSNEIRAYHYGPLIIELSRFQTYWTIDDVEKSDQKEIKHNIVKDFNLNSKLVDYMFLFEKVWANLLKKQLIVLSHNLHSWKNNYDMKKVGKIITNNDMKNDKYEIVEEYLEIKEDSKYNKKTF</sequence>
<gene>
    <name evidence="2" type="ORF">QEG99_01520</name>
</gene>
<name>A0ABY8LUP1_9BACT</name>
<dbReference type="RefSeq" id="WP_280102247.1">
    <property type="nucleotide sequence ID" value="NZ_CP122979.1"/>
</dbReference>
<dbReference type="EMBL" id="CP122979">
    <property type="protein sequence ID" value="WGI36944.1"/>
    <property type="molecule type" value="Genomic_DNA"/>
</dbReference>
<proteinExistence type="predicted"/>
<evidence type="ECO:0000259" key="1">
    <source>
        <dbReference type="Pfam" id="PF13274"/>
    </source>
</evidence>
<evidence type="ECO:0000313" key="3">
    <source>
        <dbReference type="Proteomes" id="UP001179842"/>
    </source>
</evidence>
<dbReference type="InterPro" id="IPR025272">
    <property type="entry name" value="SocA_Panacea"/>
</dbReference>